<proteinExistence type="predicted"/>
<dbReference type="Pfam" id="PF06500">
    <property type="entry name" value="FrsA-like"/>
    <property type="match status" value="1"/>
</dbReference>
<dbReference type="InterPro" id="IPR029058">
    <property type="entry name" value="AB_hydrolase_fold"/>
</dbReference>
<keyword evidence="1" id="KW-0378">Hydrolase</keyword>
<dbReference type="SUPFAM" id="SSF53474">
    <property type="entry name" value="alpha/beta-Hydrolases"/>
    <property type="match status" value="1"/>
</dbReference>
<dbReference type="PANTHER" id="PTHR22946:SF13">
    <property type="entry name" value="ALPHA_BETA HYDROLASE PSOB"/>
    <property type="match status" value="1"/>
</dbReference>
<dbReference type="STRING" id="1441469.A0A1Q5Q9G4"/>
<evidence type="ECO:0000313" key="3">
    <source>
        <dbReference type="Proteomes" id="UP000214365"/>
    </source>
</evidence>
<dbReference type="Gene3D" id="3.40.50.1820">
    <property type="entry name" value="alpha/beta hydrolase"/>
    <property type="match status" value="1"/>
</dbReference>
<evidence type="ECO:0008006" key="4">
    <source>
        <dbReference type="Google" id="ProtNLM"/>
    </source>
</evidence>
<dbReference type="OrthoDB" id="249703at2759"/>
<protein>
    <recommendedName>
        <fullName evidence="4">AB hydrolase-1 domain-containing protein</fullName>
    </recommendedName>
</protein>
<dbReference type="Proteomes" id="UP000214365">
    <property type="component" value="Unassembled WGS sequence"/>
</dbReference>
<evidence type="ECO:0000256" key="1">
    <source>
        <dbReference type="ARBA" id="ARBA00022801"/>
    </source>
</evidence>
<organism evidence="2 3">
    <name type="scientific">Talaromyces atroroseus</name>
    <dbReference type="NCBI Taxonomy" id="1441469"/>
    <lineage>
        <taxon>Eukaryota</taxon>
        <taxon>Fungi</taxon>
        <taxon>Dikarya</taxon>
        <taxon>Ascomycota</taxon>
        <taxon>Pezizomycotina</taxon>
        <taxon>Eurotiomycetes</taxon>
        <taxon>Eurotiomycetidae</taxon>
        <taxon>Eurotiales</taxon>
        <taxon>Trichocomaceae</taxon>
        <taxon>Talaromyces</taxon>
        <taxon>Talaromyces sect. Trachyspermi</taxon>
    </lineage>
</organism>
<accession>A0A1Q5Q9G4</accession>
<dbReference type="Gene3D" id="1.20.1440.110">
    <property type="entry name" value="acylaminoacyl peptidase"/>
    <property type="match status" value="1"/>
</dbReference>
<keyword evidence="3" id="KW-1185">Reference proteome</keyword>
<dbReference type="InterPro" id="IPR010520">
    <property type="entry name" value="FrsA-like"/>
</dbReference>
<dbReference type="PANTHER" id="PTHR22946">
    <property type="entry name" value="DIENELACTONE HYDROLASE DOMAIN-CONTAINING PROTEIN-RELATED"/>
    <property type="match status" value="1"/>
</dbReference>
<sequence length="427" mass="47865">MVGFSQSKFYDFELTRLLGSAPFGGCDVAEFIEAIGKIKKHDPESWYRAWHEQGERVSALAREAVTQGHFFSARRAYLRSSNYFRACSYLLPSSDTRVLESAGRSIELFREAITYMDEKVIVLQIPLEAGTLLPGYLYLPTPDKRLKGAGAKTPVLINCGGADATQEELYYLYVVNGVELGYAVLTFEGPGQGMVLRKDRIPMRPDYEIVTEKVLDHVVDIAMTYPELGLDLDRIAVAGASMGAYYSLRASIDPRVKACVAVDPFHSLWTLALTRMPKFYAHLWQTGWIPESVFNLSVRVQLAMDFPSRWEFGLGSWMMGTSTPGETLRRFQEFSLDIAKGGKILDNVRCPVFLTGAGQTIYAAADMSTIYIYDALKKVPEDQKEVWIPDKVGDGGLTAKVGAWGLLAQKSYEFLDKHLDLEKRRRP</sequence>
<name>A0A1Q5Q9G4_TALAT</name>
<dbReference type="GeneID" id="31004202"/>
<gene>
    <name evidence="2" type="ORF">UA08_04447</name>
</gene>
<dbReference type="EMBL" id="LFMY01000005">
    <property type="protein sequence ID" value="OKL60773.1"/>
    <property type="molecule type" value="Genomic_DNA"/>
</dbReference>
<reference evidence="2 3" key="1">
    <citation type="submission" date="2015-06" db="EMBL/GenBank/DDBJ databases">
        <title>Talaromyces atroroseus IBT 11181 draft genome.</title>
        <authorList>
            <person name="Rasmussen K.B."/>
            <person name="Rasmussen S."/>
            <person name="Petersen B."/>
            <person name="Sicheritz-Ponten T."/>
            <person name="Mortensen U.H."/>
            <person name="Thrane U."/>
        </authorList>
    </citation>
    <scope>NUCLEOTIDE SEQUENCE [LARGE SCALE GENOMIC DNA]</scope>
    <source>
        <strain evidence="2 3">IBT 11181</strain>
    </source>
</reference>
<dbReference type="GO" id="GO:0016787">
    <property type="term" value="F:hydrolase activity"/>
    <property type="evidence" value="ECO:0007669"/>
    <property type="project" value="UniProtKB-KW"/>
</dbReference>
<evidence type="ECO:0000313" key="2">
    <source>
        <dbReference type="EMBL" id="OKL60773.1"/>
    </source>
</evidence>
<dbReference type="AlphaFoldDB" id="A0A1Q5Q9G4"/>
<comment type="caution">
    <text evidence="2">The sequence shown here is derived from an EMBL/GenBank/DDBJ whole genome shotgun (WGS) entry which is preliminary data.</text>
</comment>
<dbReference type="RefSeq" id="XP_020120894.1">
    <property type="nucleotide sequence ID" value="XM_020266771.1"/>
</dbReference>
<dbReference type="InterPro" id="IPR050261">
    <property type="entry name" value="FrsA_esterase"/>
</dbReference>